<dbReference type="GO" id="GO:0003676">
    <property type="term" value="F:nucleic acid binding"/>
    <property type="evidence" value="ECO:0007669"/>
    <property type="project" value="InterPro"/>
</dbReference>
<proteinExistence type="predicted"/>
<organism evidence="1 2">
    <name type="scientific">Araneus ventricosus</name>
    <name type="common">Orbweaver spider</name>
    <name type="synonym">Epeira ventricosa</name>
    <dbReference type="NCBI Taxonomy" id="182803"/>
    <lineage>
        <taxon>Eukaryota</taxon>
        <taxon>Metazoa</taxon>
        <taxon>Ecdysozoa</taxon>
        <taxon>Arthropoda</taxon>
        <taxon>Chelicerata</taxon>
        <taxon>Arachnida</taxon>
        <taxon>Araneae</taxon>
        <taxon>Araneomorphae</taxon>
        <taxon>Entelegynae</taxon>
        <taxon>Araneoidea</taxon>
        <taxon>Araneidae</taxon>
        <taxon>Araneus</taxon>
    </lineage>
</organism>
<dbReference type="Proteomes" id="UP000499080">
    <property type="component" value="Unassembled WGS sequence"/>
</dbReference>
<reference evidence="1 2" key="1">
    <citation type="journal article" date="2019" name="Sci. Rep.">
        <title>Orb-weaving spider Araneus ventricosus genome elucidates the spidroin gene catalogue.</title>
        <authorList>
            <person name="Kono N."/>
            <person name="Nakamura H."/>
            <person name="Ohtoshi R."/>
            <person name="Moran D.A.P."/>
            <person name="Shinohara A."/>
            <person name="Yoshida Y."/>
            <person name="Fujiwara M."/>
            <person name="Mori M."/>
            <person name="Tomita M."/>
            <person name="Arakawa K."/>
        </authorList>
    </citation>
    <scope>NUCLEOTIDE SEQUENCE [LARGE SCALE GENOMIC DNA]</scope>
</reference>
<name>A0A4Y2EZY4_ARAVE</name>
<evidence type="ECO:0000313" key="2">
    <source>
        <dbReference type="Proteomes" id="UP000499080"/>
    </source>
</evidence>
<protein>
    <submittedName>
        <fullName evidence="1">Uncharacterized protein</fullName>
    </submittedName>
</protein>
<gene>
    <name evidence="1" type="ORF">AVEN_175685_1</name>
</gene>
<sequence length="102" mass="11552">MYGGTVMCDGHFIARPCLATFRSCDSTAHRVLRLGKMIYSPHSPDMAPIDFHLFLHFKRFLRGHEKCIDKSPTMYGGTVMCDGHFIARPCLARFRSCDSTAH</sequence>
<dbReference type="Gene3D" id="3.30.420.10">
    <property type="entry name" value="Ribonuclease H-like superfamily/Ribonuclease H"/>
    <property type="match status" value="1"/>
</dbReference>
<dbReference type="AlphaFoldDB" id="A0A4Y2EZY4"/>
<dbReference type="InterPro" id="IPR036397">
    <property type="entry name" value="RNaseH_sf"/>
</dbReference>
<comment type="caution">
    <text evidence="1">The sequence shown here is derived from an EMBL/GenBank/DDBJ whole genome shotgun (WGS) entry which is preliminary data.</text>
</comment>
<dbReference type="EMBL" id="BGPR01000743">
    <property type="protein sequence ID" value="GBM33849.1"/>
    <property type="molecule type" value="Genomic_DNA"/>
</dbReference>
<evidence type="ECO:0000313" key="1">
    <source>
        <dbReference type="EMBL" id="GBM33849.1"/>
    </source>
</evidence>
<accession>A0A4Y2EZY4</accession>
<keyword evidence="2" id="KW-1185">Reference proteome</keyword>